<protein>
    <submittedName>
        <fullName evidence="1">Uncharacterized protein</fullName>
    </submittedName>
</protein>
<proteinExistence type="predicted"/>
<comment type="caution">
    <text evidence="1">The sequence shown here is derived from an EMBL/GenBank/DDBJ whole genome shotgun (WGS) entry which is preliminary data.</text>
</comment>
<evidence type="ECO:0000313" key="1">
    <source>
        <dbReference type="EMBL" id="RRT44768.1"/>
    </source>
</evidence>
<dbReference type="AlphaFoldDB" id="A0A426XYZ7"/>
<reference evidence="1 2" key="1">
    <citation type="journal article" date="2014" name="Agronomy (Basel)">
        <title>A Draft Genome Sequence for Ensete ventricosum, the Drought-Tolerant Tree Against Hunger.</title>
        <authorList>
            <person name="Harrison J."/>
            <person name="Moore K.A."/>
            <person name="Paszkiewicz K."/>
            <person name="Jones T."/>
            <person name="Grant M."/>
            <person name="Ambacheew D."/>
            <person name="Muzemil S."/>
            <person name="Studholme D.J."/>
        </authorList>
    </citation>
    <scope>NUCLEOTIDE SEQUENCE [LARGE SCALE GENOMIC DNA]</scope>
</reference>
<dbReference type="EMBL" id="AMZH03016261">
    <property type="protein sequence ID" value="RRT44768.1"/>
    <property type="molecule type" value="Genomic_DNA"/>
</dbReference>
<accession>A0A426XYZ7</accession>
<gene>
    <name evidence="1" type="ORF">B296_00050648</name>
</gene>
<organism evidence="1 2">
    <name type="scientific">Ensete ventricosum</name>
    <name type="common">Abyssinian banana</name>
    <name type="synonym">Musa ensete</name>
    <dbReference type="NCBI Taxonomy" id="4639"/>
    <lineage>
        <taxon>Eukaryota</taxon>
        <taxon>Viridiplantae</taxon>
        <taxon>Streptophyta</taxon>
        <taxon>Embryophyta</taxon>
        <taxon>Tracheophyta</taxon>
        <taxon>Spermatophyta</taxon>
        <taxon>Magnoliopsida</taxon>
        <taxon>Liliopsida</taxon>
        <taxon>Zingiberales</taxon>
        <taxon>Musaceae</taxon>
        <taxon>Ensete</taxon>
    </lineage>
</organism>
<name>A0A426XYZ7_ENSVE</name>
<dbReference type="Proteomes" id="UP000287651">
    <property type="component" value="Unassembled WGS sequence"/>
</dbReference>
<sequence length="171" mass="19357">MGKKYLIMTESSSCYLSMASKAPEVFLSKEDKDLDEKHSPAFRSLLKDKPHQTTKAPKRMVIARASSLVPLPLGEPDRRLGHRTRVAPSRLLELDRCGVVCKAGRERQLRERRSWGTHYVVEPKWMTWRPDNVARASSAGALSLSCRSLFSLRQLILTPKAEIFLPACQSH</sequence>
<evidence type="ECO:0000313" key="2">
    <source>
        <dbReference type="Proteomes" id="UP000287651"/>
    </source>
</evidence>